<evidence type="ECO:0000313" key="3">
    <source>
        <dbReference type="EMBL" id="MFC4129066.1"/>
    </source>
</evidence>
<feature type="signal peptide" evidence="2">
    <location>
        <begin position="1"/>
        <end position="19"/>
    </location>
</feature>
<reference evidence="4" key="1">
    <citation type="journal article" date="2019" name="Int. J. Syst. Evol. Microbiol.">
        <title>The Global Catalogue of Microorganisms (GCM) 10K type strain sequencing project: providing services to taxonomists for standard genome sequencing and annotation.</title>
        <authorList>
            <consortium name="The Broad Institute Genomics Platform"/>
            <consortium name="The Broad Institute Genome Sequencing Center for Infectious Disease"/>
            <person name="Wu L."/>
            <person name="Ma J."/>
        </authorList>
    </citation>
    <scope>NUCLEOTIDE SEQUENCE [LARGE SCALE GENOMIC DNA]</scope>
    <source>
        <strain evidence="4">CGMCC 4.7289</strain>
    </source>
</reference>
<evidence type="ECO:0000256" key="2">
    <source>
        <dbReference type="SAM" id="SignalP"/>
    </source>
</evidence>
<feature type="region of interest" description="Disordered" evidence="1">
    <location>
        <begin position="22"/>
        <end position="110"/>
    </location>
</feature>
<feature type="compositionally biased region" description="Polar residues" evidence="1">
    <location>
        <begin position="50"/>
        <end position="65"/>
    </location>
</feature>
<protein>
    <submittedName>
        <fullName evidence="3">Uncharacterized protein</fullName>
    </submittedName>
</protein>
<feature type="chain" id="PRO_5046516782" evidence="2">
    <location>
        <begin position="20"/>
        <end position="271"/>
    </location>
</feature>
<accession>A0ABV8LF08</accession>
<keyword evidence="4" id="KW-1185">Reference proteome</keyword>
<proteinExistence type="predicted"/>
<sequence length="271" mass="27514">MLIALLGVALVTATGVVIAARQSHSEPTADLSREFDPASRSGSRIDGLPTPSSSTDMSLAPSPTQSPSARLSPTSSPSPTGAGSSPTRSTSPTRTTAPATATTGSPSSQPSINAYITGYSYFDDTPPGSADLANPVLHDQAGGTGTYADPITVAVGHSVTGSEDVLDWPAGTRFYIPNLRRYFIVEDTCGDGSTPQDGPCHTGYPSSATTWLDIWIGGQDGSESGAAQCMDAITGTWAVLVNPASTYATTAGDVYGSAGCATQYGNVAIIG</sequence>
<feature type="compositionally biased region" description="Low complexity" evidence="1">
    <location>
        <begin position="66"/>
        <end position="110"/>
    </location>
</feature>
<name>A0ABV8LF08_9ACTN</name>
<keyword evidence="2" id="KW-0732">Signal</keyword>
<organism evidence="3 4">
    <name type="scientific">Hamadaea flava</name>
    <dbReference type="NCBI Taxonomy" id="1742688"/>
    <lineage>
        <taxon>Bacteria</taxon>
        <taxon>Bacillati</taxon>
        <taxon>Actinomycetota</taxon>
        <taxon>Actinomycetes</taxon>
        <taxon>Micromonosporales</taxon>
        <taxon>Micromonosporaceae</taxon>
        <taxon>Hamadaea</taxon>
    </lineage>
</organism>
<evidence type="ECO:0000256" key="1">
    <source>
        <dbReference type="SAM" id="MobiDB-lite"/>
    </source>
</evidence>
<dbReference type="EMBL" id="JBHSAY010000002">
    <property type="protein sequence ID" value="MFC4129066.1"/>
    <property type="molecule type" value="Genomic_DNA"/>
</dbReference>
<comment type="caution">
    <text evidence="3">The sequence shown here is derived from an EMBL/GenBank/DDBJ whole genome shotgun (WGS) entry which is preliminary data.</text>
</comment>
<dbReference type="Proteomes" id="UP001595816">
    <property type="component" value="Unassembled WGS sequence"/>
</dbReference>
<evidence type="ECO:0000313" key="4">
    <source>
        <dbReference type="Proteomes" id="UP001595816"/>
    </source>
</evidence>
<dbReference type="RefSeq" id="WP_253763271.1">
    <property type="nucleotide sequence ID" value="NZ_JAMZDZ010000001.1"/>
</dbReference>
<gene>
    <name evidence="3" type="ORF">ACFOZ4_00370</name>
</gene>